<dbReference type="EMBL" id="BSOW01000050">
    <property type="protein sequence ID" value="GLR91565.1"/>
    <property type="molecule type" value="Genomic_DNA"/>
</dbReference>
<keyword evidence="2" id="KW-1185">Reference proteome</keyword>
<dbReference type="SUPFAM" id="SSF56091">
    <property type="entry name" value="DNA ligase/mRNA capping enzyme, catalytic domain"/>
    <property type="match status" value="1"/>
</dbReference>
<comment type="caution">
    <text evidence="1">The sequence shown here is derived from an EMBL/GenBank/DDBJ whole genome shotgun (WGS) entry which is preliminary data.</text>
</comment>
<gene>
    <name evidence="1" type="ORF">GCM10007857_82830</name>
</gene>
<protein>
    <recommendedName>
        <fullName evidence="3">ATP-dependent DNA ligase family profile domain-containing protein</fullName>
    </recommendedName>
</protein>
<organism evidence="1 2">
    <name type="scientific">Bradyrhizobium iriomotense</name>
    <dbReference type="NCBI Taxonomy" id="441950"/>
    <lineage>
        <taxon>Bacteria</taxon>
        <taxon>Pseudomonadati</taxon>
        <taxon>Pseudomonadota</taxon>
        <taxon>Alphaproteobacteria</taxon>
        <taxon>Hyphomicrobiales</taxon>
        <taxon>Nitrobacteraceae</taxon>
        <taxon>Bradyrhizobium</taxon>
    </lineage>
</organism>
<name>A0ABQ6BB43_9BRAD</name>
<evidence type="ECO:0000313" key="2">
    <source>
        <dbReference type="Proteomes" id="UP001156905"/>
    </source>
</evidence>
<evidence type="ECO:0008006" key="3">
    <source>
        <dbReference type="Google" id="ProtNLM"/>
    </source>
</evidence>
<proteinExistence type="predicted"/>
<dbReference type="RefSeq" id="WP_284275049.1">
    <property type="nucleotide sequence ID" value="NZ_BSOW01000050.1"/>
</dbReference>
<sequence length="62" mass="6830">MTDDGPTVFAHVCRMELEGVVSKRVDAPYRSGLSKTWLKVKNPASEAVRPGVILSAFHSFHC</sequence>
<accession>A0ABQ6BB43</accession>
<reference evidence="2" key="1">
    <citation type="journal article" date="2019" name="Int. J. Syst. Evol. Microbiol.">
        <title>The Global Catalogue of Microorganisms (GCM) 10K type strain sequencing project: providing services to taxonomists for standard genome sequencing and annotation.</title>
        <authorList>
            <consortium name="The Broad Institute Genomics Platform"/>
            <consortium name="The Broad Institute Genome Sequencing Center for Infectious Disease"/>
            <person name="Wu L."/>
            <person name="Ma J."/>
        </authorList>
    </citation>
    <scope>NUCLEOTIDE SEQUENCE [LARGE SCALE GENOMIC DNA]</scope>
    <source>
        <strain evidence="2">NBRC 102520</strain>
    </source>
</reference>
<evidence type="ECO:0000313" key="1">
    <source>
        <dbReference type="EMBL" id="GLR91565.1"/>
    </source>
</evidence>
<dbReference type="Gene3D" id="3.30.1490.70">
    <property type="match status" value="1"/>
</dbReference>
<dbReference type="Proteomes" id="UP001156905">
    <property type="component" value="Unassembled WGS sequence"/>
</dbReference>